<accession>A0A383BSF4</accession>
<dbReference type="EMBL" id="UINC01202470">
    <property type="protein sequence ID" value="SVE22288.1"/>
    <property type="molecule type" value="Genomic_DNA"/>
</dbReference>
<name>A0A383BSF4_9ZZZZ</name>
<gene>
    <name evidence="1" type="ORF">METZ01_LOCUS475142</name>
</gene>
<evidence type="ECO:0000313" key="1">
    <source>
        <dbReference type="EMBL" id="SVE22288.1"/>
    </source>
</evidence>
<protein>
    <submittedName>
        <fullName evidence="1">Uncharacterized protein</fullName>
    </submittedName>
</protein>
<proteinExistence type="predicted"/>
<reference evidence="1" key="1">
    <citation type="submission" date="2018-05" db="EMBL/GenBank/DDBJ databases">
        <authorList>
            <person name="Lanie J.A."/>
            <person name="Ng W.-L."/>
            <person name="Kazmierczak K.M."/>
            <person name="Andrzejewski T.M."/>
            <person name="Davidsen T.M."/>
            <person name="Wayne K.J."/>
            <person name="Tettelin H."/>
            <person name="Glass J.I."/>
            <person name="Rusch D."/>
            <person name="Podicherti R."/>
            <person name="Tsui H.-C.T."/>
            <person name="Winkler M.E."/>
        </authorList>
    </citation>
    <scope>NUCLEOTIDE SEQUENCE</scope>
</reference>
<organism evidence="1">
    <name type="scientific">marine metagenome</name>
    <dbReference type="NCBI Taxonomy" id="408172"/>
    <lineage>
        <taxon>unclassified sequences</taxon>
        <taxon>metagenomes</taxon>
        <taxon>ecological metagenomes</taxon>
    </lineage>
</organism>
<sequence>MLQVGKSDVCDIVLSMQRITLIVVLIFCSNSWAEVSSYRCYELDGAKIIAEDGTFLGTLGDNYESDSIYNEYSDHGSTYDSDSIWNE</sequence>
<feature type="non-terminal residue" evidence="1">
    <location>
        <position position="87"/>
    </location>
</feature>
<dbReference type="AlphaFoldDB" id="A0A383BSF4"/>